<dbReference type="Proteomes" id="UP000199663">
    <property type="component" value="Unassembled WGS sequence"/>
</dbReference>
<comment type="caution">
    <text evidence="1">The sequence shown here is derived from an EMBL/GenBank/DDBJ whole genome shotgun (WGS) entry which is preliminary data.</text>
</comment>
<organism evidence="1 2">
    <name type="scientific">Rhodonellum ikkaensis</name>
    <dbReference type="NCBI Taxonomy" id="336829"/>
    <lineage>
        <taxon>Bacteria</taxon>
        <taxon>Pseudomonadati</taxon>
        <taxon>Bacteroidota</taxon>
        <taxon>Cytophagia</taxon>
        <taxon>Cytophagales</taxon>
        <taxon>Cytophagaceae</taxon>
        <taxon>Rhodonellum</taxon>
    </lineage>
</organism>
<dbReference type="EMBL" id="FNQC01000002">
    <property type="protein sequence ID" value="SDY62545.1"/>
    <property type="molecule type" value="Genomic_DNA"/>
</dbReference>
<protein>
    <submittedName>
        <fullName evidence="1">Uncharacterized protein</fullName>
    </submittedName>
</protein>
<proteinExistence type="predicted"/>
<name>A0A1H3LF97_9BACT</name>
<sequence length="42" mass="4666">MVSNLLGKPNAFFGFNASFEGLAAVDKFASDHFFIKPQFRAK</sequence>
<reference evidence="1 2" key="1">
    <citation type="submission" date="2016-10" db="EMBL/GenBank/DDBJ databases">
        <authorList>
            <person name="Varghese N."/>
            <person name="Submissions S."/>
        </authorList>
    </citation>
    <scope>NUCLEOTIDE SEQUENCE [LARGE SCALE GENOMIC DNA]</scope>
    <source>
        <strain evidence="1 2">DSM 17997</strain>
    </source>
</reference>
<evidence type="ECO:0000313" key="2">
    <source>
        <dbReference type="Proteomes" id="UP000199663"/>
    </source>
</evidence>
<gene>
    <name evidence="1" type="ORF">SAMN05444412_10216</name>
</gene>
<accession>A0A1H3LF97</accession>
<evidence type="ECO:0000313" key="1">
    <source>
        <dbReference type="EMBL" id="SDY62545.1"/>
    </source>
</evidence>
<keyword evidence="2" id="KW-1185">Reference proteome</keyword>